<dbReference type="EMBL" id="JBHUFV010000106">
    <property type="protein sequence ID" value="MFD1940351.1"/>
    <property type="molecule type" value="Genomic_DNA"/>
</dbReference>
<dbReference type="PANTHER" id="PTHR41878:SF1">
    <property type="entry name" value="TNPR PROTEIN"/>
    <property type="match status" value="1"/>
</dbReference>
<dbReference type="PANTHER" id="PTHR41878">
    <property type="entry name" value="LEXA REPRESSOR-RELATED"/>
    <property type="match status" value="1"/>
</dbReference>
<comment type="caution">
    <text evidence="2">The sequence shown here is derived from an EMBL/GenBank/DDBJ whole genome shotgun (WGS) entry which is preliminary data.</text>
</comment>
<accession>A0ABW4TF19</accession>
<dbReference type="Proteomes" id="UP001597368">
    <property type="component" value="Unassembled WGS sequence"/>
</dbReference>
<dbReference type="Gene3D" id="3.10.290.30">
    <property type="entry name" value="MM3350-like"/>
    <property type="match status" value="1"/>
</dbReference>
<sequence length="200" mass="22110">MASQRSPGTPSTPAAHRIKVTLAGSRPPIWRRLEVPSAITLASLHRVLQTAFGWEDYHMWVFENAMGRYGVADRELRIANAATKRLDHVTPAPGDRLGYTYDFGDDWEHTLQIEAVIPAEPGIAYPRCLAGRRACPPEDCGGIWGYGDLLEVLADPAHDEHEERLEWLGLESADQFDPAAFDLVATNNALSHLATVLTKN</sequence>
<dbReference type="InterPro" id="IPR012912">
    <property type="entry name" value="Plasmid_pRiA4b_Orf3-like"/>
</dbReference>
<dbReference type="Pfam" id="PF07929">
    <property type="entry name" value="PRiA4_ORF3"/>
    <property type="match status" value="1"/>
</dbReference>
<evidence type="ECO:0000259" key="1">
    <source>
        <dbReference type="Pfam" id="PF07929"/>
    </source>
</evidence>
<reference evidence="3" key="1">
    <citation type="journal article" date="2019" name="Int. J. Syst. Evol. Microbiol.">
        <title>The Global Catalogue of Microorganisms (GCM) 10K type strain sequencing project: providing services to taxonomists for standard genome sequencing and annotation.</title>
        <authorList>
            <consortium name="The Broad Institute Genomics Platform"/>
            <consortium name="The Broad Institute Genome Sequencing Center for Infectious Disease"/>
            <person name="Wu L."/>
            <person name="Ma J."/>
        </authorList>
    </citation>
    <scope>NUCLEOTIDE SEQUENCE [LARGE SCALE GENOMIC DNA]</scope>
    <source>
        <strain evidence="3">ICMP 6774ER</strain>
    </source>
</reference>
<evidence type="ECO:0000313" key="2">
    <source>
        <dbReference type="EMBL" id="MFD1940351.1"/>
    </source>
</evidence>
<name>A0ABW4TF19_9ACTN</name>
<protein>
    <submittedName>
        <fullName evidence="2">Plasmid pRiA4b ORF-3 family protein</fullName>
    </submittedName>
</protein>
<proteinExistence type="predicted"/>
<evidence type="ECO:0000313" key="3">
    <source>
        <dbReference type="Proteomes" id="UP001597368"/>
    </source>
</evidence>
<dbReference type="InterPro" id="IPR024047">
    <property type="entry name" value="MM3350-like_sf"/>
</dbReference>
<gene>
    <name evidence="2" type="ORF">ACFSKW_53725</name>
</gene>
<keyword evidence="3" id="KW-1185">Reference proteome</keyword>
<dbReference type="RefSeq" id="WP_379583479.1">
    <property type="nucleotide sequence ID" value="NZ_JBHUFV010000106.1"/>
</dbReference>
<organism evidence="2 3">
    <name type="scientific">Nonomuraea mangrovi</name>
    <dbReference type="NCBI Taxonomy" id="2316207"/>
    <lineage>
        <taxon>Bacteria</taxon>
        <taxon>Bacillati</taxon>
        <taxon>Actinomycetota</taxon>
        <taxon>Actinomycetes</taxon>
        <taxon>Streptosporangiales</taxon>
        <taxon>Streptosporangiaceae</taxon>
        <taxon>Nonomuraea</taxon>
    </lineage>
</organism>
<dbReference type="SUPFAM" id="SSF159941">
    <property type="entry name" value="MM3350-like"/>
    <property type="match status" value="1"/>
</dbReference>
<feature type="domain" description="Plasmid pRiA4b Orf3-like" evidence="1">
    <location>
        <begin position="15"/>
        <end position="183"/>
    </location>
</feature>